<comment type="caution">
    <text evidence="1">The sequence shown here is derived from an EMBL/GenBank/DDBJ whole genome shotgun (WGS) entry which is preliminary data.</text>
</comment>
<sequence>MSTQRPATEARDDKPSVPGWTHDYTLVPLDDDCWEIIDLVCDARAASYVDDRTTDVLLTGEKDDDTEDKHVTGVAGEVATAMALDLPVLEALDLSVSASGDDGADLELRRGVQERRIDIKAHWSLPVGSTPQLLVEKEKAESGEQDAYVFGQVWDSNWAAIHGWTTQEELLERGWIEGPPKWQQQNWTMTVDMLRPISELRGWMDGVGWQW</sequence>
<dbReference type="EMBL" id="AOLL01000009">
    <property type="protein sequence ID" value="ELZ93553.1"/>
    <property type="molecule type" value="Genomic_DNA"/>
</dbReference>
<dbReference type="Proteomes" id="UP000011577">
    <property type="component" value="Unassembled WGS sequence"/>
</dbReference>
<dbReference type="RefSeq" id="WP_006600417.1">
    <property type="nucleotide sequence ID" value="NZ_AOLL01000009.1"/>
</dbReference>
<dbReference type="AlphaFoldDB" id="M0ICI6"/>
<gene>
    <name evidence="1" type="ORF">C452_05013</name>
</gene>
<protein>
    <submittedName>
        <fullName evidence="1">Uncharacterized protein</fullName>
    </submittedName>
</protein>
<name>M0ICI6_HALVO</name>
<organism evidence="1 2">
    <name type="scientific">Haloferax volcanii JCM 10717</name>
    <dbReference type="NCBI Taxonomy" id="1227458"/>
    <lineage>
        <taxon>Archaea</taxon>
        <taxon>Methanobacteriati</taxon>
        <taxon>Methanobacteriota</taxon>
        <taxon>Stenosarchaea group</taxon>
        <taxon>Halobacteria</taxon>
        <taxon>Halobacteriales</taxon>
        <taxon>Haloferacaceae</taxon>
        <taxon>Haloferax</taxon>
    </lineage>
</organism>
<evidence type="ECO:0000313" key="1">
    <source>
        <dbReference type="EMBL" id="ELZ93553.1"/>
    </source>
</evidence>
<accession>M0ICI6</accession>
<proteinExistence type="predicted"/>
<dbReference type="PATRIC" id="fig|1227458.3.peg.971"/>
<reference evidence="1 2" key="1">
    <citation type="journal article" date="2014" name="PLoS Genet.">
        <title>Phylogenetically driven sequencing of extremely halophilic archaea reveals strategies for static and dynamic osmo-response.</title>
        <authorList>
            <person name="Becker E.A."/>
            <person name="Seitzer P.M."/>
            <person name="Tritt A."/>
            <person name="Larsen D."/>
            <person name="Krusor M."/>
            <person name="Yao A.I."/>
            <person name="Wu D."/>
            <person name="Madern D."/>
            <person name="Eisen J.A."/>
            <person name="Darling A.E."/>
            <person name="Facciotti M.T."/>
        </authorList>
    </citation>
    <scope>NUCLEOTIDE SEQUENCE [LARGE SCALE GENOMIC DNA]</scope>
    <source>
        <strain evidence="1 2">JCM 10717</strain>
    </source>
</reference>
<evidence type="ECO:0000313" key="2">
    <source>
        <dbReference type="Proteomes" id="UP000011577"/>
    </source>
</evidence>